<dbReference type="Proteomes" id="UP000680750">
    <property type="component" value="Chromosome"/>
</dbReference>
<accession>A0A810KZ45</accession>
<evidence type="ECO:0000313" key="4">
    <source>
        <dbReference type="Proteomes" id="UP000680750"/>
    </source>
</evidence>
<feature type="compositionally biased region" description="Low complexity" evidence="1">
    <location>
        <begin position="414"/>
        <end position="434"/>
    </location>
</feature>
<evidence type="ECO:0000259" key="2">
    <source>
        <dbReference type="Pfam" id="PF12307"/>
    </source>
</evidence>
<dbReference type="InterPro" id="IPR022081">
    <property type="entry name" value="DUF3631"/>
</dbReference>
<name>A0A810KZ45_9ACTN</name>
<dbReference type="OrthoDB" id="3261135at2"/>
<keyword evidence="4" id="KW-1185">Reference proteome</keyword>
<feature type="region of interest" description="Disordered" evidence="1">
    <location>
        <begin position="360"/>
        <end position="434"/>
    </location>
</feature>
<sequence length="434" mass="46324">MTTDSSTGPPDGAAILDAMHDAITRYVSLPSAEAVDAVALWTAATHAQPAWAHAPRLVIRAPERRCGKSRLLDVVEATCHAALMTVNASPAAVYRAIGTGNPPTLLIDEADTIFGAKAGDSNEDLRGLLNAGHQRNRPAIRWDNATRSLETIPTFAMAALAGIGAMPDTIEDRAVVVRMRRRAPGETVAPYRVRRDGPGLNAIGVRLADWLSGHLTELEAAEPVMPLEDRAADTWEPLVAVADLAGGEWPVRARAAALALTAEADDTNGGSDRIRLLADCRAAFAELDKIPTTTLLERLKSDPEAPWATYGPTGAGLTGMKLGDLLREYDIRSRTLRFPSPVGQAKGYARADFTDAWERYTPSQNSADGDARPPLELAEPYQPYQPSQTRSDPVRLDQRYGLSRTSLQAVPPLTSDATAGTAGTASPTTTAQTP</sequence>
<feature type="domain" description="DUF3631" evidence="2">
    <location>
        <begin position="178"/>
        <end position="360"/>
    </location>
</feature>
<evidence type="ECO:0000256" key="1">
    <source>
        <dbReference type="SAM" id="MobiDB-lite"/>
    </source>
</evidence>
<evidence type="ECO:0000313" key="3">
    <source>
        <dbReference type="EMBL" id="BCJ27925.1"/>
    </source>
</evidence>
<organism evidence="3 4">
    <name type="scientific">Actinocatenispora sera</name>
    <dbReference type="NCBI Taxonomy" id="390989"/>
    <lineage>
        <taxon>Bacteria</taxon>
        <taxon>Bacillati</taxon>
        <taxon>Actinomycetota</taxon>
        <taxon>Actinomycetes</taxon>
        <taxon>Micromonosporales</taxon>
        <taxon>Micromonosporaceae</taxon>
        <taxon>Actinocatenispora</taxon>
    </lineage>
</organism>
<gene>
    <name evidence="3" type="ORF">Asera_20330</name>
</gene>
<dbReference type="AlphaFoldDB" id="A0A810KZ45"/>
<dbReference type="EMBL" id="AP023354">
    <property type="protein sequence ID" value="BCJ27925.1"/>
    <property type="molecule type" value="Genomic_DNA"/>
</dbReference>
<protein>
    <recommendedName>
        <fullName evidence="2">DUF3631 domain-containing protein</fullName>
    </recommendedName>
</protein>
<proteinExistence type="predicted"/>
<reference evidence="3" key="1">
    <citation type="submission" date="2020-08" db="EMBL/GenBank/DDBJ databases">
        <title>Whole genome shotgun sequence of Actinocatenispora sera NBRC 101916.</title>
        <authorList>
            <person name="Komaki H."/>
            <person name="Tamura T."/>
        </authorList>
    </citation>
    <scope>NUCLEOTIDE SEQUENCE</scope>
    <source>
        <strain evidence="3">NBRC 101916</strain>
    </source>
</reference>
<dbReference type="Pfam" id="PF12307">
    <property type="entry name" value="DUF3631"/>
    <property type="match status" value="1"/>
</dbReference>
<dbReference type="KEGG" id="aser:Asera_20330"/>
<dbReference type="RefSeq" id="WP_030446695.1">
    <property type="nucleotide sequence ID" value="NZ_AP023354.1"/>
</dbReference>